<reference evidence="8 9" key="1">
    <citation type="submission" date="2016-11" db="EMBL/GenBank/DDBJ databases">
        <title>Complete genome sequence of Streptomyces niveus SCSIO 3406.</title>
        <authorList>
            <person name="Zhu Q."/>
            <person name="Cheng W."/>
            <person name="Song Y."/>
            <person name="Li Q."/>
            <person name="Ju J."/>
        </authorList>
    </citation>
    <scope>NUCLEOTIDE SEQUENCE [LARGE SCALE GENOMIC DNA]</scope>
    <source>
        <strain evidence="8 9">SCSIO 3406</strain>
    </source>
</reference>
<organism evidence="8 9">
    <name type="scientific">Streptomyces niveus</name>
    <name type="common">Streptomyces spheroides</name>
    <dbReference type="NCBI Taxonomy" id="193462"/>
    <lineage>
        <taxon>Bacteria</taxon>
        <taxon>Bacillati</taxon>
        <taxon>Actinomycetota</taxon>
        <taxon>Actinomycetes</taxon>
        <taxon>Kitasatosporales</taxon>
        <taxon>Streptomycetaceae</taxon>
        <taxon>Streptomyces</taxon>
    </lineage>
</organism>
<dbReference type="EMBL" id="CP018047">
    <property type="protein sequence ID" value="AQU67939.1"/>
    <property type="molecule type" value="Genomic_DNA"/>
</dbReference>
<dbReference type="Proteomes" id="UP000189677">
    <property type="component" value="Chromosome"/>
</dbReference>
<evidence type="ECO:0000259" key="7">
    <source>
        <dbReference type="PROSITE" id="PS51012"/>
    </source>
</evidence>
<dbReference type="GO" id="GO:0043190">
    <property type="term" value="C:ATP-binding cassette (ABC) transporter complex"/>
    <property type="evidence" value="ECO:0007669"/>
    <property type="project" value="InterPro"/>
</dbReference>
<feature type="transmembrane region" description="Helical" evidence="6">
    <location>
        <begin position="149"/>
        <end position="172"/>
    </location>
</feature>
<evidence type="ECO:0000256" key="5">
    <source>
        <dbReference type="ARBA" id="ARBA00023251"/>
    </source>
</evidence>
<dbReference type="GO" id="GO:0046677">
    <property type="term" value="P:response to antibiotic"/>
    <property type="evidence" value="ECO:0007669"/>
    <property type="project" value="UniProtKB-KW"/>
</dbReference>
<feature type="transmembrane region" description="Helical" evidence="6">
    <location>
        <begin position="110"/>
        <end position="137"/>
    </location>
</feature>
<keyword evidence="2 6" id="KW-0812">Transmembrane</keyword>
<feature type="transmembrane region" description="Helical" evidence="6">
    <location>
        <begin position="65"/>
        <end position="89"/>
    </location>
</feature>
<keyword evidence="3 6" id="KW-1133">Transmembrane helix</keyword>
<evidence type="ECO:0000313" key="8">
    <source>
        <dbReference type="EMBL" id="AQU67939.1"/>
    </source>
</evidence>
<dbReference type="PANTHER" id="PTHR43229:SF2">
    <property type="entry name" value="NODULATION PROTEIN J"/>
    <property type="match status" value="1"/>
</dbReference>
<comment type="subcellular location">
    <subcellularLocation>
        <location evidence="6">Cell membrane</location>
        <topology evidence="6">Multi-pass membrane protein</topology>
    </subcellularLocation>
    <subcellularLocation>
        <location evidence="1">Membrane</location>
        <topology evidence="1">Multi-pass membrane protein</topology>
    </subcellularLocation>
</comment>
<evidence type="ECO:0000256" key="6">
    <source>
        <dbReference type="RuleBase" id="RU361157"/>
    </source>
</evidence>
<feature type="transmembrane region" description="Helical" evidence="6">
    <location>
        <begin position="236"/>
        <end position="257"/>
    </location>
</feature>
<accession>A0A1U9QV27</accession>
<gene>
    <name evidence="8" type="ORF">BBN63_18630</name>
</gene>
<dbReference type="GO" id="GO:0140359">
    <property type="term" value="F:ABC-type transporter activity"/>
    <property type="evidence" value="ECO:0007669"/>
    <property type="project" value="InterPro"/>
</dbReference>
<comment type="similarity">
    <text evidence="6">Belongs to the ABC-2 integral membrane protein family.</text>
</comment>
<dbReference type="PANTHER" id="PTHR43229">
    <property type="entry name" value="NODULATION PROTEIN J"/>
    <property type="match status" value="1"/>
</dbReference>
<dbReference type="InterPro" id="IPR000412">
    <property type="entry name" value="ABC_2_transport"/>
</dbReference>
<evidence type="ECO:0000256" key="2">
    <source>
        <dbReference type="ARBA" id="ARBA00022692"/>
    </source>
</evidence>
<keyword evidence="6" id="KW-0813">Transport</keyword>
<dbReference type="InterPro" id="IPR051784">
    <property type="entry name" value="Nod_factor_ABC_transporter"/>
</dbReference>
<dbReference type="PIRSF" id="PIRSF006648">
    <property type="entry name" value="DrrB"/>
    <property type="match status" value="1"/>
</dbReference>
<dbReference type="AlphaFoldDB" id="A0A1U9QV27"/>
<proteinExistence type="inferred from homology"/>
<keyword evidence="9" id="KW-1185">Reference proteome</keyword>
<dbReference type="RefSeq" id="WP_078076522.1">
    <property type="nucleotide sequence ID" value="NZ_CP018047.1"/>
</dbReference>
<evidence type="ECO:0000256" key="3">
    <source>
        <dbReference type="ARBA" id="ARBA00022989"/>
    </source>
</evidence>
<evidence type="ECO:0000313" key="9">
    <source>
        <dbReference type="Proteomes" id="UP000189677"/>
    </source>
</evidence>
<feature type="transmembrane region" description="Helical" evidence="6">
    <location>
        <begin position="184"/>
        <end position="206"/>
    </location>
</feature>
<name>A0A1U9QV27_STRNV</name>
<dbReference type="InterPro" id="IPR047817">
    <property type="entry name" value="ABC2_TM_bact-type"/>
</dbReference>
<dbReference type="KEGG" id="snw:BBN63_18630"/>
<evidence type="ECO:0000256" key="4">
    <source>
        <dbReference type="ARBA" id="ARBA00023136"/>
    </source>
</evidence>
<dbReference type="InterPro" id="IPR013525">
    <property type="entry name" value="ABC2_TM"/>
</dbReference>
<keyword evidence="4 6" id="KW-0472">Membrane</keyword>
<sequence>MSDATTVTPAGRALNNTLVMTGRSIRLSSRNVDAVFTSLMLPVMLMLIFVYLFGGAIDTGTGGPYVSYVVPGVLLLCAGFGSSGTAVSVNEDMKGGIIDRLRSLDVGGTAILAGHVASSTVRNVVSTVLVLGVALLIGFRPSPTLPAAFAAAGLLLAFIVAISWLAAAVGLLTKSPEAAGAFSFFMMFLTYPSSTFAPIAAMPTWLHGFAYNQPVTPVIESLRGLLLNRPVGSDPWVALAWCAGILLVAVGLSGRLFRKRTA</sequence>
<feature type="domain" description="ABC transmembrane type-2" evidence="7">
    <location>
        <begin position="33"/>
        <end position="260"/>
    </location>
</feature>
<evidence type="ECO:0000256" key="1">
    <source>
        <dbReference type="ARBA" id="ARBA00004141"/>
    </source>
</evidence>
<protein>
    <recommendedName>
        <fullName evidence="6">Transport permease protein</fullName>
    </recommendedName>
</protein>
<keyword evidence="5" id="KW-0046">Antibiotic resistance</keyword>
<dbReference type="Pfam" id="PF01061">
    <property type="entry name" value="ABC2_membrane"/>
    <property type="match status" value="1"/>
</dbReference>
<dbReference type="OrthoDB" id="670210at2"/>
<feature type="transmembrane region" description="Helical" evidence="6">
    <location>
        <begin position="32"/>
        <end position="53"/>
    </location>
</feature>
<keyword evidence="6" id="KW-1003">Cell membrane</keyword>
<dbReference type="PROSITE" id="PS51012">
    <property type="entry name" value="ABC_TM2"/>
    <property type="match status" value="1"/>
</dbReference>